<feature type="region of interest" description="Disordered" evidence="1">
    <location>
        <begin position="442"/>
        <end position="473"/>
    </location>
</feature>
<protein>
    <submittedName>
        <fullName evidence="2">Uncharacterized protein</fullName>
    </submittedName>
</protein>
<feature type="non-terminal residue" evidence="2">
    <location>
        <position position="512"/>
    </location>
</feature>
<feature type="compositionally biased region" description="Basic and acidic residues" evidence="1">
    <location>
        <begin position="107"/>
        <end position="124"/>
    </location>
</feature>
<name>A0A2N8TD51_9ACTN</name>
<sequence length="512" mass="55987">MVRAMLNRPTAQAESQDLSRDVEVKATRRPWNPALHPRDSKGRFIETGGVVRLWGGKLARVVRALPHDRILVQDQTAPNEFRGRRHTTSAKWVSMVARPDGSAPTADEEKVAAEDERRTVDSRRGNGVARDDDGDPDTPNDPHDQDDAGQPIGDDDGDGPDDVDDEDEPEDGALPVNVDALPNRQHAAGARYRDTAAVRRHFTQLAGQSSTSPDMATFLRSVAHDDDLLVTPSGRVAVLRDDSGRWYLTATGTGQRMDAAGDFDTAEDAARFAEHLDKSAVNGQITKFAQPFDFSDPQLDRAAREWRSAKGENIQGAIERARREFDARPAAAPKNSVPTSANSGTSAAGGQRFSTLQAVRAHWQQRLDQINDIGPDSVREQRAARLLEGLINNDRLKLVGRGQFVVGQDNNGEWYLVATGSGAPLRRRWPSQKDAQAFARSFTENPPLGDDGKPLDLSDPGTRIQTWRSDDNRSISEVLDAAAEKWQSENTAASNGENVPETAPTPTPQPET</sequence>
<feature type="compositionally biased region" description="Acidic residues" evidence="1">
    <location>
        <begin position="153"/>
        <end position="171"/>
    </location>
</feature>
<organism evidence="2 3">
    <name type="scientific">Streptomyces cahuitamycinicus</name>
    <dbReference type="NCBI Taxonomy" id="2070367"/>
    <lineage>
        <taxon>Bacteria</taxon>
        <taxon>Bacillati</taxon>
        <taxon>Actinomycetota</taxon>
        <taxon>Actinomycetes</taxon>
        <taxon>Kitasatosporales</taxon>
        <taxon>Streptomycetaceae</taxon>
        <taxon>Streptomyces</taxon>
    </lineage>
</organism>
<comment type="caution">
    <text evidence="2">The sequence shown here is derived from an EMBL/GenBank/DDBJ whole genome shotgun (WGS) entry which is preliminary data.</text>
</comment>
<accession>A0A2N8TD51</accession>
<feature type="compositionally biased region" description="Polar residues" evidence="1">
    <location>
        <begin position="488"/>
        <end position="497"/>
    </location>
</feature>
<feature type="region of interest" description="Disordered" evidence="1">
    <location>
        <begin position="92"/>
        <end position="191"/>
    </location>
</feature>
<feature type="compositionally biased region" description="Polar residues" evidence="1">
    <location>
        <begin position="336"/>
        <end position="349"/>
    </location>
</feature>
<evidence type="ECO:0000313" key="2">
    <source>
        <dbReference type="EMBL" id="PNG16957.1"/>
    </source>
</evidence>
<feature type="region of interest" description="Disordered" evidence="1">
    <location>
        <begin position="486"/>
        <end position="512"/>
    </location>
</feature>
<dbReference type="Proteomes" id="UP000235943">
    <property type="component" value="Unassembled WGS sequence"/>
</dbReference>
<evidence type="ECO:0000256" key="1">
    <source>
        <dbReference type="SAM" id="MobiDB-lite"/>
    </source>
</evidence>
<feature type="region of interest" description="Disordered" evidence="1">
    <location>
        <begin position="1"/>
        <end position="23"/>
    </location>
</feature>
<gene>
    <name evidence="2" type="ORF">C1J00_39140</name>
</gene>
<feature type="region of interest" description="Disordered" evidence="1">
    <location>
        <begin position="327"/>
        <end position="349"/>
    </location>
</feature>
<proteinExistence type="predicted"/>
<feature type="compositionally biased region" description="Pro residues" evidence="1">
    <location>
        <begin position="503"/>
        <end position="512"/>
    </location>
</feature>
<reference evidence="2 3" key="1">
    <citation type="submission" date="2018-01" db="EMBL/GenBank/DDBJ databases">
        <title>Draft genome sequence of Streptomyces sp. 13K301.</title>
        <authorList>
            <person name="Sahin N."/>
            <person name="Saygin H."/>
            <person name="Ay H."/>
        </authorList>
    </citation>
    <scope>NUCLEOTIDE SEQUENCE [LARGE SCALE GENOMIC DNA]</scope>
    <source>
        <strain evidence="2 3">13K301</strain>
    </source>
</reference>
<dbReference type="AlphaFoldDB" id="A0A2N8TD51"/>
<dbReference type="EMBL" id="POUC01000557">
    <property type="protein sequence ID" value="PNG16957.1"/>
    <property type="molecule type" value="Genomic_DNA"/>
</dbReference>
<keyword evidence="3" id="KW-1185">Reference proteome</keyword>
<evidence type="ECO:0000313" key="3">
    <source>
        <dbReference type="Proteomes" id="UP000235943"/>
    </source>
</evidence>